<dbReference type="InterPro" id="IPR005074">
    <property type="entry name" value="Peptidase_C39"/>
</dbReference>
<accession>A1AR13</accession>
<dbReference type="GO" id="GO:0005524">
    <property type="term" value="F:ATP binding"/>
    <property type="evidence" value="ECO:0007669"/>
    <property type="project" value="InterPro"/>
</dbReference>
<dbReference type="CDD" id="cd02423">
    <property type="entry name" value="Peptidase_C39G"/>
    <property type="match status" value="1"/>
</dbReference>
<dbReference type="OrthoDB" id="13401at2"/>
<dbReference type="STRING" id="338966.Ppro_2175"/>
<protein>
    <submittedName>
        <fullName evidence="2">Peptidase C39, bacteriocin processing</fullName>
    </submittedName>
</protein>
<dbReference type="Gene3D" id="3.90.70.10">
    <property type="entry name" value="Cysteine proteinases"/>
    <property type="match status" value="1"/>
</dbReference>
<dbReference type="EMBL" id="CP000482">
    <property type="protein sequence ID" value="ABK99783.1"/>
    <property type="molecule type" value="Genomic_DNA"/>
</dbReference>
<evidence type="ECO:0000313" key="3">
    <source>
        <dbReference type="Proteomes" id="UP000006732"/>
    </source>
</evidence>
<sequence>MKRLLTIHTAILVVTLILAVARVDAGTVLVPGMSGGALIVSNVTSLKEARYRSTIHQKYDFSCGSAALATLLTHHYEDRVSEQEVFKWMYTHGEQEKIRREGFSLLDMKYFLEAHGYLADGYRVELDKLALAGVPAIVLVNMKGYRHFVVVKGVTDKRVLVGDPGLGTRIVARNEFEKMWNGLVFIIRNRSVRSENNFNRLEEWRCVREKAPLGLALKNSDLASITMLLPGSGGVLP</sequence>
<dbReference type="GO" id="GO:0008233">
    <property type="term" value="F:peptidase activity"/>
    <property type="evidence" value="ECO:0007669"/>
    <property type="project" value="InterPro"/>
</dbReference>
<dbReference type="AlphaFoldDB" id="A1AR13"/>
<reference evidence="2 3" key="1">
    <citation type="submission" date="2006-10" db="EMBL/GenBank/DDBJ databases">
        <title>Complete sequence of chromosome of Pelobacter propionicus DSM 2379.</title>
        <authorList>
            <consortium name="US DOE Joint Genome Institute"/>
            <person name="Copeland A."/>
            <person name="Lucas S."/>
            <person name="Lapidus A."/>
            <person name="Barry K."/>
            <person name="Detter J.C."/>
            <person name="Glavina del Rio T."/>
            <person name="Hammon N."/>
            <person name="Israni S."/>
            <person name="Dalin E."/>
            <person name="Tice H."/>
            <person name="Pitluck S."/>
            <person name="Saunders E."/>
            <person name="Brettin T."/>
            <person name="Bruce D."/>
            <person name="Han C."/>
            <person name="Tapia R."/>
            <person name="Schmutz J."/>
            <person name="Larimer F."/>
            <person name="Land M."/>
            <person name="Hauser L."/>
            <person name="Kyrpides N."/>
            <person name="Kim E."/>
            <person name="Lovley D."/>
            <person name="Richardson P."/>
        </authorList>
    </citation>
    <scope>NUCLEOTIDE SEQUENCE [LARGE SCALE GENOMIC DNA]</scope>
    <source>
        <strain evidence="3">DSM 2379 / NBRC 103807 / OttBd1</strain>
    </source>
</reference>
<dbReference type="RefSeq" id="WP_011736044.1">
    <property type="nucleotide sequence ID" value="NC_008609.1"/>
</dbReference>
<dbReference type="GO" id="GO:0016020">
    <property type="term" value="C:membrane"/>
    <property type="evidence" value="ECO:0007669"/>
    <property type="project" value="InterPro"/>
</dbReference>
<evidence type="ECO:0000259" key="1">
    <source>
        <dbReference type="PROSITE" id="PS50990"/>
    </source>
</evidence>
<dbReference type="Proteomes" id="UP000006732">
    <property type="component" value="Chromosome"/>
</dbReference>
<dbReference type="GO" id="GO:0006508">
    <property type="term" value="P:proteolysis"/>
    <property type="evidence" value="ECO:0007669"/>
    <property type="project" value="InterPro"/>
</dbReference>
<dbReference type="KEGG" id="ppd:Ppro_2175"/>
<evidence type="ECO:0000313" key="2">
    <source>
        <dbReference type="EMBL" id="ABK99783.1"/>
    </source>
</evidence>
<dbReference type="HOGENOM" id="CLU_092029_0_0_7"/>
<dbReference type="PROSITE" id="PS50990">
    <property type="entry name" value="PEPTIDASE_C39"/>
    <property type="match status" value="1"/>
</dbReference>
<organism evidence="2 3">
    <name type="scientific">Pelobacter propionicus (strain DSM 2379 / NBRC 103807 / OttBd1)</name>
    <dbReference type="NCBI Taxonomy" id="338966"/>
    <lineage>
        <taxon>Bacteria</taxon>
        <taxon>Pseudomonadati</taxon>
        <taxon>Thermodesulfobacteriota</taxon>
        <taxon>Desulfuromonadia</taxon>
        <taxon>Desulfuromonadales</taxon>
        <taxon>Desulfuromonadaceae</taxon>
        <taxon>Pelobacter</taxon>
    </lineage>
</organism>
<proteinExistence type="predicted"/>
<gene>
    <name evidence="2" type="ordered locus">Ppro_2175</name>
</gene>
<name>A1AR13_PELPD</name>
<dbReference type="Pfam" id="PF03412">
    <property type="entry name" value="Peptidase_C39"/>
    <property type="match status" value="1"/>
</dbReference>
<feature type="domain" description="Peptidase C39" evidence="1">
    <location>
        <begin position="57"/>
        <end position="187"/>
    </location>
</feature>
<dbReference type="eggNOG" id="COG3271">
    <property type="taxonomic scope" value="Bacteria"/>
</dbReference>
<keyword evidence="3" id="KW-1185">Reference proteome</keyword>